<feature type="transmembrane region" description="Helical" evidence="15">
    <location>
        <begin position="26"/>
        <end position="46"/>
    </location>
</feature>
<evidence type="ECO:0000256" key="1">
    <source>
        <dbReference type="ARBA" id="ARBA00004571"/>
    </source>
</evidence>
<evidence type="ECO:0000313" key="19">
    <source>
        <dbReference type="Proteomes" id="UP000065504"/>
    </source>
</evidence>
<evidence type="ECO:0000256" key="5">
    <source>
        <dbReference type="ARBA" id="ARBA00022597"/>
    </source>
</evidence>
<sequence length="426" mass="44519">MLHNRRERAKAPGLESGDRTAPFRRVAGVAAARSSLAVLTIAAVVLNGCALAPGMSFSDSSAGGPATTARFGEASRAVRDAKGAGGTGSGASVSDAAPAGSLIEINDDLIRTERAAVEPGIPAKVRELFARPGPYTLGPGDVLSIVVWDHPELNMPAPTIGAGTDAAGSNSVVGGYTIDSGGNVQFAYAGPIKLSGLTEMEARDLLASKIARTIRNPQVTLRIQAYRSKRVYLDGEVRNPGIQILNDLPMTLPEAINRAGGFTANGDRAAVAVTRGDDTAVVDIAAMIEKGINPDKILLRDGDLVRVYSVNDRKVFVLGEVGRATALPLNNGRLSLNEALGSAGGVSQYSGDAGQVYVVRNKRPGKPEIFHLDARSPVAMALANDFDLKPNDVVFVDAAPLVRWSRVINMFLPSAQTLATGRTAAY</sequence>
<dbReference type="Proteomes" id="UP000065504">
    <property type="component" value="Unassembled WGS sequence"/>
</dbReference>
<dbReference type="Pfam" id="PF02563">
    <property type="entry name" value="Poly_export"/>
    <property type="match status" value="1"/>
</dbReference>
<evidence type="ECO:0000256" key="14">
    <source>
        <dbReference type="ARBA" id="ARBA00023288"/>
    </source>
</evidence>
<keyword evidence="11 15" id="KW-0472">Membrane</keyword>
<dbReference type="EMBL" id="LPLU01000052">
    <property type="protein sequence ID" value="KWK78851.1"/>
    <property type="molecule type" value="Genomic_DNA"/>
</dbReference>
<evidence type="ECO:0000256" key="13">
    <source>
        <dbReference type="ARBA" id="ARBA00023237"/>
    </source>
</evidence>
<dbReference type="Pfam" id="PF22461">
    <property type="entry name" value="SLBB_2"/>
    <property type="match status" value="2"/>
</dbReference>
<feature type="domain" description="Polysaccharide export protein N-terminal" evidence="16">
    <location>
        <begin position="132"/>
        <end position="223"/>
    </location>
</feature>
<keyword evidence="4" id="KW-1134">Transmembrane beta strand</keyword>
<dbReference type="GO" id="GO:0015288">
    <property type="term" value="F:porin activity"/>
    <property type="evidence" value="ECO:0007669"/>
    <property type="project" value="UniProtKB-KW"/>
</dbReference>
<accession>A0A125JVC5</accession>
<evidence type="ECO:0000256" key="10">
    <source>
        <dbReference type="ARBA" id="ARBA00023114"/>
    </source>
</evidence>
<keyword evidence="3" id="KW-0813">Transport</keyword>
<gene>
    <name evidence="18" type="ORF">WM16_00265</name>
</gene>
<evidence type="ECO:0000256" key="2">
    <source>
        <dbReference type="ARBA" id="ARBA00009450"/>
    </source>
</evidence>
<comment type="similarity">
    <text evidence="2">Belongs to the BexD/CtrA/VexA family.</text>
</comment>
<keyword evidence="12" id="KW-0564">Palmitate</keyword>
<proteinExistence type="inferred from homology"/>
<keyword evidence="9" id="KW-0406">Ion transport</keyword>
<dbReference type="Gene3D" id="3.30.1950.10">
    <property type="entry name" value="wza like domain"/>
    <property type="match status" value="1"/>
</dbReference>
<reference evidence="18 19" key="1">
    <citation type="submission" date="2015-11" db="EMBL/GenBank/DDBJ databases">
        <title>Expanding the genomic diversity of Burkholderia species for the development of highly accurate diagnostics.</title>
        <authorList>
            <person name="Sahl J."/>
            <person name="Keim P."/>
            <person name="Wagner D."/>
        </authorList>
    </citation>
    <scope>NUCLEOTIDE SEQUENCE [LARGE SCALE GENOMIC DNA]</scope>
    <source>
        <strain evidence="18 19">MSMB782WGS</strain>
    </source>
</reference>
<keyword evidence="14" id="KW-0449">Lipoprotein</keyword>
<dbReference type="GO" id="GO:0006811">
    <property type="term" value="P:monoatomic ion transport"/>
    <property type="evidence" value="ECO:0007669"/>
    <property type="project" value="UniProtKB-KW"/>
</dbReference>
<feature type="domain" description="SLBB" evidence="17">
    <location>
        <begin position="229"/>
        <end position="307"/>
    </location>
</feature>
<keyword evidence="15" id="KW-1133">Transmembrane helix</keyword>
<keyword evidence="6 15" id="KW-0812">Transmembrane</keyword>
<dbReference type="PANTHER" id="PTHR33619:SF3">
    <property type="entry name" value="POLYSACCHARIDE EXPORT PROTEIN GFCE-RELATED"/>
    <property type="match status" value="1"/>
</dbReference>
<name>A0A125JVC5_9BURK</name>
<comment type="subcellular location">
    <subcellularLocation>
        <location evidence="1">Cell outer membrane</location>
        <topology evidence="1">Multi-pass membrane protein</topology>
    </subcellularLocation>
</comment>
<keyword evidence="10" id="KW-0626">Porin</keyword>
<dbReference type="GO" id="GO:0046930">
    <property type="term" value="C:pore complex"/>
    <property type="evidence" value="ECO:0007669"/>
    <property type="project" value="UniProtKB-KW"/>
</dbReference>
<dbReference type="GO" id="GO:0015159">
    <property type="term" value="F:polysaccharide transmembrane transporter activity"/>
    <property type="evidence" value="ECO:0007669"/>
    <property type="project" value="InterPro"/>
</dbReference>
<evidence type="ECO:0000256" key="12">
    <source>
        <dbReference type="ARBA" id="ARBA00023139"/>
    </source>
</evidence>
<dbReference type="RefSeq" id="WP_060234155.1">
    <property type="nucleotide sequence ID" value="NZ_LPLU01000052.1"/>
</dbReference>
<feature type="domain" description="SLBB" evidence="17">
    <location>
        <begin position="314"/>
        <end position="396"/>
    </location>
</feature>
<keyword evidence="5 18" id="KW-0762">Sugar transport</keyword>
<dbReference type="PANTHER" id="PTHR33619">
    <property type="entry name" value="POLYSACCHARIDE EXPORT PROTEIN GFCE-RELATED"/>
    <property type="match status" value="1"/>
</dbReference>
<keyword evidence="7" id="KW-0732">Signal</keyword>
<dbReference type="InterPro" id="IPR049712">
    <property type="entry name" value="Poly_export"/>
</dbReference>
<evidence type="ECO:0000259" key="17">
    <source>
        <dbReference type="Pfam" id="PF22461"/>
    </source>
</evidence>
<dbReference type="InterPro" id="IPR054765">
    <property type="entry name" value="SLBB_dom"/>
</dbReference>
<comment type="caution">
    <text evidence="18">The sequence shown here is derived from an EMBL/GenBank/DDBJ whole genome shotgun (WGS) entry which is preliminary data.</text>
</comment>
<dbReference type="GO" id="GO:0009279">
    <property type="term" value="C:cell outer membrane"/>
    <property type="evidence" value="ECO:0007669"/>
    <property type="project" value="UniProtKB-SubCell"/>
</dbReference>
<dbReference type="Gene3D" id="3.10.560.10">
    <property type="entry name" value="Outer membrane lipoprotein wza domain like"/>
    <property type="match status" value="2"/>
</dbReference>
<evidence type="ECO:0000313" key="18">
    <source>
        <dbReference type="EMBL" id="KWK78851.1"/>
    </source>
</evidence>
<keyword evidence="8" id="KW-0625">Polysaccharide transport</keyword>
<keyword evidence="13" id="KW-0998">Cell outer membrane</keyword>
<protein>
    <submittedName>
        <fullName evidence="18">Sugar transporter</fullName>
    </submittedName>
</protein>
<evidence type="ECO:0000256" key="15">
    <source>
        <dbReference type="SAM" id="Phobius"/>
    </source>
</evidence>
<evidence type="ECO:0000256" key="9">
    <source>
        <dbReference type="ARBA" id="ARBA00023065"/>
    </source>
</evidence>
<dbReference type="InterPro" id="IPR003715">
    <property type="entry name" value="Poly_export_N"/>
</dbReference>
<organism evidence="18 19">
    <name type="scientific">Burkholderia ubonensis</name>
    <dbReference type="NCBI Taxonomy" id="101571"/>
    <lineage>
        <taxon>Bacteria</taxon>
        <taxon>Pseudomonadati</taxon>
        <taxon>Pseudomonadota</taxon>
        <taxon>Betaproteobacteria</taxon>
        <taxon>Burkholderiales</taxon>
        <taxon>Burkholderiaceae</taxon>
        <taxon>Burkholderia</taxon>
        <taxon>Burkholderia cepacia complex</taxon>
    </lineage>
</organism>
<evidence type="ECO:0000256" key="4">
    <source>
        <dbReference type="ARBA" id="ARBA00022452"/>
    </source>
</evidence>
<evidence type="ECO:0000256" key="8">
    <source>
        <dbReference type="ARBA" id="ARBA00023047"/>
    </source>
</evidence>
<evidence type="ECO:0000256" key="6">
    <source>
        <dbReference type="ARBA" id="ARBA00022692"/>
    </source>
</evidence>
<evidence type="ECO:0000256" key="3">
    <source>
        <dbReference type="ARBA" id="ARBA00022448"/>
    </source>
</evidence>
<evidence type="ECO:0000256" key="11">
    <source>
        <dbReference type="ARBA" id="ARBA00023136"/>
    </source>
</evidence>
<evidence type="ECO:0000259" key="16">
    <source>
        <dbReference type="Pfam" id="PF02563"/>
    </source>
</evidence>
<dbReference type="AlphaFoldDB" id="A0A125JVC5"/>
<evidence type="ECO:0000256" key="7">
    <source>
        <dbReference type="ARBA" id="ARBA00022729"/>
    </source>
</evidence>